<evidence type="ECO:0000313" key="14">
    <source>
        <dbReference type="Proteomes" id="UP001268683"/>
    </source>
</evidence>
<evidence type="ECO:0000256" key="9">
    <source>
        <dbReference type="ARBA" id="ARBA00023237"/>
    </source>
</evidence>
<dbReference type="InterPro" id="IPR039426">
    <property type="entry name" value="TonB-dep_rcpt-like"/>
</dbReference>
<dbReference type="PANTHER" id="PTHR47234">
    <property type="match status" value="1"/>
</dbReference>
<dbReference type="SMART" id="SM00965">
    <property type="entry name" value="STN"/>
    <property type="match status" value="1"/>
</dbReference>
<dbReference type="InterPro" id="IPR012910">
    <property type="entry name" value="Plug_dom"/>
</dbReference>
<keyword evidence="4" id="KW-0406">Ion transport</keyword>
<dbReference type="KEGG" id="tmk:QGN29_09305"/>
<proteinExistence type="inferred from homology"/>
<evidence type="ECO:0000256" key="11">
    <source>
        <dbReference type="RuleBase" id="RU003357"/>
    </source>
</evidence>
<evidence type="ECO:0000313" key="13">
    <source>
        <dbReference type="EMBL" id="WND01749.1"/>
    </source>
</evidence>
<dbReference type="InterPro" id="IPR011662">
    <property type="entry name" value="Secretin/TonB_short_N"/>
</dbReference>
<dbReference type="RefSeq" id="WP_310797578.1">
    <property type="nucleotide sequence ID" value="NZ_CP123872.1"/>
</dbReference>
<evidence type="ECO:0000259" key="12">
    <source>
        <dbReference type="SMART" id="SM00965"/>
    </source>
</evidence>
<dbReference type="AlphaFoldDB" id="A0AA52H8E2"/>
<evidence type="ECO:0000256" key="3">
    <source>
        <dbReference type="ARBA" id="ARBA00022452"/>
    </source>
</evidence>
<reference evidence="13" key="1">
    <citation type="submission" date="2023-04" db="EMBL/GenBank/DDBJ databases">
        <title>Complete genome sequence of Temperatibacter marinus.</title>
        <authorList>
            <person name="Rong J.-C."/>
            <person name="Yi M.-L."/>
            <person name="Zhao Q."/>
        </authorList>
    </citation>
    <scope>NUCLEOTIDE SEQUENCE</scope>
    <source>
        <strain evidence="13">NBRC 110045</strain>
    </source>
</reference>
<keyword evidence="13" id="KW-0675">Receptor</keyword>
<name>A0AA52H8E2_9PROT</name>
<evidence type="ECO:0000256" key="6">
    <source>
        <dbReference type="ARBA" id="ARBA00023004"/>
    </source>
</evidence>
<dbReference type="Pfam" id="PF07715">
    <property type="entry name" value="Plug"/>
    <property type="match status" value="1"/>
</dbReference>
<dbReference type="Gene3D" id="2.170.130.10">
    <property type="entry name" value="TonB-dependent receptor, plug domain"/>
    <property type="match status" value="1"/>
</dbReference>
<evidence type="ECO:0000256" key="5">
    <source>
        <dbReference type="ARBA" id="ARBA00022692"/>
    </source>
</evidence>
<keyword evidence="14" id="KW-1185">Reference proteome</keyword>
<keyword evidence="7 11" id="KW-0798">TonB box</keyword>
<comment type="subcellular location">
    <subcellularLocation>
        <location evidence="1 10">Cell outer membrane</location>
        <topology evidence="1 10">Multi-pass membrane protein</topology>
    </subcellularLocation>
</comment>
<evidence type="ECO:0000256" key="7">
    <source>
        <dbReference type="ARBA" id="ARBA00023077"/>
    </source>
</evidence>
<dbReference type="GO" id="GO:0006826">
    <property type="term" value="P:iron ion transport"/>
    <property type="evidence" value="ECO:0007669"/>
    <property type="project" value="UniProtKB-KW"/>
</dbReference>
<keyword evidence="2 10" id="KW-0813">Transport</keyword>
<sequence>MIEASSYPSLKPNISRALFHFVMSACFLIGTALFGAAQKVSAEDIRHVKLMEQPTEQALLSLAEQFDVQIMFDPALVRARQSRPLSGRMTLTSAAGYLLKGASLRLQKVSRGVFVVIRPPPARREKPMKKIKIRPVFASEIFSENVIEEIEVVGSQIKGAKIAGALPVTLVSVNEIEATGASSFEELLGNIPQAGLSGFNSTAELSNDTRGDIASINLRTLGADSTLVLLNGRRMVSHPQTQVFGGVPIQFVNMNAIPVSGINHIEILRDGAAALYGSDAVAGVINAVLDQDHDGFSFEVRRADVFKSRMKEDLLALRGSQRLFEARGKVTLVASYFKGLGLDASERPQSADADKRFLLDPNDPFYNHPRLRNNSSFGPYGEFIAGHPDNSSDRIQGQAVLSDDGLQLLSSSGRFHLQPAGVFAFPSQTGYAFSPSLELDDGRSGATDLETGNALDLGAGKVINPLQYNMNQFRRLIPDIKRLNFMVRYDHKISDDLSFFGDIVYYKSKAYKFFGPPVLSTSNNFTVPASYTFNPFGPLLSASGEENPYRLTGFDIPEEGLDLQIKHYRFLNLGPRWIDVDQTQSRYLGGFAGKYKSWDWETAFAYSKAYAIDKGLLISRSQLYRSVMEGGEKGFNFFAGPTLDQTIQSQAFGVEVVRESENTLKTWDFRFSTPSLYEFPGGGSAAVALGLEWREETIFDNRDQRLDGSITFTNPVTGEFFNSDIMGVSHTPDMEASRKVYSLYGELLLPLFRSQQKVQAFDLQIASRYEHYSDINHSVLKPRLSATWVLNEWMTVRSAWSQGFRAPNLVQVNQPEFSRFTNFQVDYARCSAVGDCDNRAITSLISGNSSLRPETNTNISIGVVLTPQLLEGLTLTIDYWQIRQKGSVGTLTRNDQIALDEYLRRTSNSFNSAVIRADVTESDRLAFSESGIDPFGEIIYVNETFLNLQTRQVSGVDMNLVYQFPEQDWGKLIVKFNAAYLDKFIQDPFPELVPLTGDQIALDNLGDDSYGDLLRIESRPRLRFNASMLWRKEKWSASLNMRFVGSVEDRDIQVQTDQGSPLYFQVDPWFTVNGLVDYEWQEKEVRVRLGMKNIFDKAPPLFDNSAGYNAGTHSIRGRELYVSLKKFF</sequence>
<keyword evidence="9 10" id="KW-0998">Cell outer membrane</keyword>
<dbReference type="PANTHER" id="PTHR47234:SF2">
    <property type="entry name" value="TONB-DEPENDENT RECEPTOR"/>
    <property type="match status" value="1"/>
</dbReference>
<keyword evidence="8 10" id="KW-0472">Membrane</keyword>
<organism evidence="13 14">
    <name type="scientific">Temperatibacter marinus</name>
    <dbReference type="NCBI Taxonomy" id="1456591"/>
    <lineage>
        <taxon>Bacteria</taxon>
        <taxon>Pseudomonadati</taxon>
        <taxon>Pseudomonadota</taxon>
        <taxon>Alphaproteobacteria</taxon>
        <taxon>Kordiimonadales</taxon>
        <taxon>Temperatibacteraceae</taxon>
        <taxon>Temperatibacter</taxon>
    </lineage>
</organism>
<keyword evidence="3 10" id="KW-1134">Transmembrane beta strand</keyword>
<dbReference type="GO" id="GO:0009279">
    <property type="term" value="C:cell outer membrane"/>
    <property type="evidence" value="ECO:0007669"/>
    <property type="project" value="UniProtKB-SubCell"/>
</dbReference>
<keyword evidence="4" id="KW-0410">Iron transport</keyword>
<dbReference type="InterPro" id="IPR037066">
    <property type="entry name" value="Plug_dom_sf"/>
</dbReference>
<evidence type="ECO:0000256" key="2">
    <source>
        <dbReference type="ARBA" id="ARBA00022448"/>
    </source>
</evidence>
<dbReference type="PROSITE" id="PS52016">
    <property type="entry name" value="TONB_DEPENDENT_REC_3"/>
    <property type="match status" value="1"/>
</dbReference>
<dbReference type="SUPFAM" id="SSF56935">
    <property type="entry name" value="Porins"/>
    <property type="match status" value="1"/>
</dbReference>
<dbReference type="InterPro" id="IPR000531">
    <property type="entry name" value="Beta-barrel_TonB"/>
</dbReference>
<evidence type="ECO:0000256" key="4">
    <source>
        <dbReference type="ARBA" id="ARBA00022496"/>
    </source>
</evidence>
<dbReference type="InterPro" id="IPR036942">
    <property type="entry name" value="Beta-barrel_TonB_sf"/>
</dbReference>
<evidence type="ECO:0000256" key="1">
    <source>
        <dbReference type="ARBA" id="ARBA00004571"/>
    </source>
</evidence>
<dbReference type="Gene3D" id="3.55.50.30">
    <property type="match status" value="1"/>
</dbReference>
<keyword evidence="6" id="KW-0408">Iron</keyword>
<accession>A0AA52H8E2</accession>
<dbReference type="Gene3D" id="2.40.170.20">
    <property type="entry name" value="TonB-dependent receptor, beta-barrel domain"/>
    <property type="match status" value="1"/>
</dbReference>
<dbReference type="Proteomes" id="UP001268683">
    <property type="component" value="Chromosome"/>
</dbReference>
<gene>
    <name evidence="13" type="ORF">QGN29_09305</name>
</gene>
<dbReference type="Pfam" id="PF00593">
    <property type="entry name" value="TonB_dep_Rec_b-barrel"/>
    <property type="match status" value="1"/>
</dbReference>
<evidence type="ECO:0000256" key="10">
    <source>
        <dbReference type="PROSITE-ProRule" id="PRU01360"/>
    </source>
</evidence>
<dbReference type="EMBL" id="CP123872">
    <property type="protein sequence ID" value="WND01749.1"/>
    <property type="molecule type" value="Genomic_DNA"/>
</dbReference>
<comment type="similarity">
    <text evidence="10 11">Belongs to the TonB-dependent receptor family.</text>
</comment>
<evidence type="ECO:0000256" key="8">
    <source>
        <dbReference type="ARBA" id="ARBA00023136"/>
    </source>
</evidence>
<feature type="domain" description="Secretin/TonB short N-terminal" evidence="12">
    <location>
        <begin position="68"/>
        <end position="119"/>
    </location>
</feature>
<protein>
    <submittedName>
        <fullName evidence="13">TonB-dependent receptor</fullName>
    </submittedName>
</protein>
<keyword evidence="5 10" id="KW-0812">Transmembrane</keyword>